<keyword evidence="1" id="KW-1133">Transmembrane helix</keyword>
<feature type="transmembrane region" description="Helical" evidence="1">
    <location>
        <begin position="83"/>
        <end position="102"/>
    </location>
</feature>
<keyword evidence="1" id="KW-0472">Membrane</keyword>
<feature type="transmembrane region" description="Helical" evidence="1">
    <location>
        <begin position="12"/>
        <end position="33"/>
    </location>
</feature>
<name>A0AB39T7F4_9ACTN</name>
<organism evidence="2">
    <name type="scientific">Streptomyces sp. R44</name>
    <dbReference type="NCBI Taxonomy" id="3238633"/>
    <lineage>
        <taxon>Bacteria</taxon>
        <taxon>Bacillati</taxon>
        <taxon>Actinomycetota</taxon>
        <taxon>Actinomycetes</taxon>
        <taxon>Kitasatosporales</taxon>
        <taxon>Streptomycetaceae</taxon>
        <taxon>Streptomyces</taxon>
    </lineage>
</organism>
<accession>A0AB39T7F4</accession>
<keyword evidence="1" id="KW-0812">Transmembrane</keyword>
<proteinExistence type="predicted"/>
<evidence type="ECO:0000256" key="1">
    <source>
        <dbReference type="SAM" id="Phobius"/>
    </source>
</evidence>
<gene>
    <name evidence="2" type="ORF">AB5J54_28195</name>
</gene>
<sequence>MIILAVDTSSEAYAQGQAIGALLVALLAAALVWRFTRSWRHETPGPRAAASPLPLAEAAVADARVTDGGTDGSWARARRRRTIVLGVVALIVALGVTKALSYEGQPPAARSGAGSAEAALASAKPGETVRARVVEGPARVGEYRILTGDDPLKGKKKPSGKLWYYDRNGDGAPDLMLGINAVEWDPSLLAEKQKDTLDQELRNFFAGAKAEDVTAFDAGPWGGKLSCGTLAASGTTLCAWTDAETFGSVLAGGGGDLAGAAKTALAFRTASEKRG</sequence>
<dbReference type="AlphaFoldDB" id="A0AB39T7F4"/>
<protein>
    <submittedName>
        <fullName evidence="2">Uncharacterized protein</fullName>
    </submittedName>
</protein>
<dbReference type="EMBL" id="CP163444">
    <property type="protein sequence ID" value="XDQ74166.1"/>
    <property type="molecule type" value="Genomic_DNA"/>
</dbReference>
<dbReference type="RefSeq" id="WP_369146715.1">
    <property type="nucleotide sequence ID" value="NZ_CP163444.1"/>
</dbReference>
<reference evidence="2" key="1">
    <citation type="submission" date="2024-07" db="EMBL/GenBank/DDBJ databases">
        <authorList>
            <person name="Yu S.T."/>
        </authorList>
    </citation>
    <scope>NUCLEOTIDE SEQUENCE</scope>
    <source>
        <strain evidence="2">R44</strain>
    </source>
</reference>
<evidence type="ECO:0000313" key="2">
    <source>
        <dbReference type="EMBL" id="XDQ74166.1"/>
    </source>
</evidence>